<dbReference type="PANTHER" id="PTHR30269">
    <property type="entry name" value="TRANSMEMBRANE PROTEIN YFCA"/>
    <property type="match status" value="1"/>
</dbReference>
<feature type="transmembrane region" description="Helical" evidence="8">
    <location>
        <begin position="98"/>
        <end position="115"/>
    </location>
</feature>
<organism evidence="9 10">
    <name type="scientific">Cohnella cellulosilytica</name>
    <dbReference type="NCBI Taxonomy" id="986710"/>
    <lineage>
        <taxon>Bacteria</taxon>
        <taxon>Bacillati</taxon>
        <taxon>Bacillota</taxon>
        <taxon>Bacilli</taxon>
        <taxon>Bacillales</taxon>
        <taxon>Paenibacillaceae</taxon>
        <taxon>Cohnella</taxon>
    </lineage>
</organism>
<keyword evidence="4 8" id="KW-1003">Cell membrane</keyword>
<accession>A0ABW2FLN4</accession>
<evidence type="ECO:0000256" key="3">
    <source>
        <dbReference type="ARBA" id="ARBA00022448"/>
    </source>
</evidence>
<sequence>MEFYTLVASGLIVVLAAGFIQGLTSFGFALLSLPLLTQFIPLQEVVPIVVILSLCTNIFIFIHSRRDAELRKIWILIFSSLAAAPFGTYLLLYLDSSLLKLCTGVLITLFAFILLSGKSVPVQNERLAYVPVGITSGILNGSISMSGPPVALFLSNQGVGKETFRANISAYAILLNLITVCTYFYGGLITSEVIRYTSWFVPGMFVGVFVGIYAVKRLNDKLFKRIALWLIVLSGGWTTITALGII</sequence>
<comment type="similarity">
    <text evidence="2 8">Belongs to the 4-toluene sulfonate uptake permease (TSUP) (TC 2.A.102) family.</text>
</comment>
<feature type="transmembrane region" description="Helical" evidence="8">
    <location>
        <begin position="45"/>
        <end position="62"/>
    </location>
</feature>
<feature type="transmembrane region" description="Helical" evidence="8">
    <location>
        <begin position="74"/>
        <end position="92"/>
    </location>
</feature>
<proteinExistence type="inferred from homology"/>
<dbReference type="InterPro" id="IPR002781">
    <property type="entry name" value="TM_pro_TauE-like"/>
</dbReference>
<keyword evidence="10" id="KW-1185">Reference proteome</keyword>
<dbReference type="RefSeq" id="WP_378050974.1">
    <property type="nucleotide sequence ID" value="NZ_JBHMDN010000031.1"/>
</dbReference>
<protein>
    <recommendedName>
        <fullName evidence="8">Probable membrane transporter protein</fullName>
    </recommendedName>
</protein>
<evidence type="ECO:0000256" key="8">
    <source>
        <dbReference type="RuleBase" id="RU363041"/>
    </source>
</evidence>
<dbReference type="Pfam" id="PF01925">
    <property type="entry name" value="TauE"/>
    <property type="match status" value="1"/>
</dbReference>
<dbReference type="PANTHER" id="PTHR30269:SF37">
    <property type="entry name" value="MEMBRANE TRANSPORTER PROTEIN"/>
    <property type="match status" value="1"/>
</dbReference>
<reference evidence="10" key="1">
    <citation type="journal article" date="2019" name="Int. J. Syst. Evol. Microbiol.">
        <title>The Global Catalogue of Microorganisms (GCM) 10K type strain sequencing project: providing services to taxonomists for standard genome sequencing and annotation.</title>
        <authorList>
            <consortium name="The Broad Institute Genomics Platform"/>
            <consortium name="The Broad Institute Genome Sequencing Center for Infectious Disease"/>
            <person name="Wu L."/>
            <person name="Ma J."/>
        </authorList>
    </citation>
    <scope>NUCLEOTIDE SEQUENCE [LARGE SCALE GENOMIC DNA]</scope>
    <source>
        <strain evidence="10">KCTC 12907</strain>
    </source>
</reference>
<feature type="transmembrane region" description="Helical" evidence="8">
    <location>
        <begin position="193"/>
        <end position="214"/>
    </location>
</feature>
<dbReference type="EMBL" id="JBHTAI010000026">
    <property type="protein sequence ID" value="MFC7152839.1"/>
    <property type="molecule type" value="Genomic_DNA"/>
</dbReference>
<evidence type="ECO:0000256" key="6">
    <source>
        <dbReference type="ARBA" id="ARBA00022989"/>
    </source>
</evidence>
<feature type="transmembrane region" description="Helical" evidence="8">
    <location>
        <begin position="168"/>
        <end position="186"/>
    </location>
</feature>
<keyword evidence="5 8" id="KW-0812">Transmembrane</keyword>
<comment type="subcellular location">
    <subcellularLocation>
        <location evidence="1 8">Cell membrane</location>
        <topology evidence="1 8">Multi-pass membrane protein</topology>
    </subcellularLocation>
</comment>
<evidence type="ECO:0000313" key="10">
    <source>
        <dbReference type="Proteomes" id="UP001596378"/>
    </source>
</evidence>
<keyword evidence="6 8" id="KW-1133">Transmembrane helix</keyword>
<dbReference type="InterPro" id="IPR052017">
    <property type="entry name" value="TSUP"/>
</dbReference>
<keyword evidence="3" id="KW-0813">Transport</keyword>
<gene>
    <name evidence="9" type="ORF">ACFQMJ_30240</name>
</gene>
<feature type="transmembrane region" description="Helical" evidence="8">
    <location>
        <begin position="226"/>
        <end position="245"/>
    </location>
</feature>
<name>A0ABW2FLN4_9BACL</name>
<evidence type="ECO:0000256" key="4">
    <source>
        <dbReference type="ARBA" id="ARBA00022475"/>
    </source>
</evidence>
<evidence type="ECO:0000256" key="2">
    <source>
        <dbReference type="ARBA" id="ARBA00009142"/>
    </source>
</evidence>
<feature type="transmembrane region" description="Helical" evidence="8">
    <location>
        <begin position="12"/>
        <end position="33"/>
    </location>
</feature>
<keyword evidence="7 8" id="KW-0472">Membrane</keyword>
<evidence type="ECO:0000256" key="7">
    <source>
        <dbReference type="ARBA" id="ARBA00023136"/>
    </source>
</evidence>
<dbReference type="Proteomes" id="UP001596378">
    <property type="component" value="Unassembled WGS sequence"/>
</dbReference>
<evidence type="ECO:0000313" key="9">
    <source>
        <dbReference type="EMBL" id="MFC7152839.1"/>
    </source>
</evidence>
<evidence type="ECO:0000256" key="5">
    <source>
        <dbReference type="ARBA" id="ARBA00022692"/>
    </source>
</evidence>
<evidence type="ECO:0000256" key="1">
    <source>
        <dbReference type="ARBA" id="ARBA00004651"/>
    </source>
</evidence>
<comment type="caution">
    <text evidence="9">The sequence shown here is derived from an EMBL/GenBank/DDBJ whole genome shotgun (WGS) entry which is preliminary data.</text>
</comment>